<accession>A0A068R2H6</accession>
<name>A0A068R2H6_9GAMM</name>
<gene>
    <name evidence="1" type="ORF">XPG1_1466</name>
</gene>
<sequence length="60" mass="6709">MHMASDNLSAFTLVKVLIFISQARESWLVTDVVAKVPCCDAFLYQEAAGILIFKINYLSI</sequence>
<protein>
    <submittedName>
        <fullName evidence="1">Uncharacterized protein</fullName>
    </submittedName>
</protein>
<dbReference type="AlphaFoldDB" id="A0A068R2H6"/>
<dbReference type="EMBL" id="FO704551">
    <property type="protein sequence ID" value="CDG21121.1"/>
    <property type="molecule type" value="Genomic_DNA"/>
</dbReference>
<dbReference type="KEGG" id="xpo:XPG1_1466"/>
<organism evidence="1 2">
    <name type="scientific">Xenorhabdus poinarii G6</name>
    <dbReference type="NCBI Taxonomy" id="1354304"/>
    <lineage>
        <taxon>Bacteria</taxon>
        <taxon>Pseudomonadati</taxon>
        <taxon>Pseudomonadota</taxon>
        <taxon>Gammaproteobacteria</taxon>
        <taxon>Enterobacterales</taxon>
        <taxon>Morganellaceae</taxon>
        <taxon>Xenorhabdus</taxon>
    </lineage>
</organism>
<dbReference type="HOGENOM" id="CLU_2940888_0_0_6"/>
<reference evidence="1 2" key="1">
    <citation type="submission" date="2013-07" db="EMBL/GenBank/DDBJ databases">
        <authorList>
            <person name="Genoscope - CEA"/>
        </authorList>
    </citation>
    <scope>NUCLEOTIDE SEQUENCE [LARGE SCALE GENOMIC DNA]</scope>
    <source>
        <strain evidence="1 2">G6</strain>
    </source>
</reference>
<evidence type="ECO:0000313" key="2">
    <source>
        <dbReference type="Proteomes" id="UP000032735"/>
    </source>
</evidence>
<evidence type="ECO:0000313" key="1">
    <source>
        <dbReference type="EMBL" id="CDG21121.1"/>
    </source>
</evidence>
<proteinExistence type="predicted"/>
<keyword evidence="2" id="KW-1185">Reference proteome</keyword>
<dbReference type="Proteomes" id="UP000032735">
    <property type="component" value="Chromosome"/>
</dbReference>